<dbReference type="InterPro" id="IPR052893">
    <property type="entry name" value="TCS_response_regulator"/>
</dbReference>
<dbReference type="InterPro" id="IPR001789">
    <property type="entry name" value="Sig_transdc_resp-reg_receiver"/>
</dbReference>
<gene>
    <name evidence="3" type="ORF">H8S84_04175</name>
</gene>
<name>A0A923N4I8_9BACT</name>
<dbReference type="PANTHER" id="PTHR44520:SF2">
    <property type="entry name" value="RESPONSE REGULATOR RCP1"/>
    <property type="match status" value="1"/>
</dbReference>
<protein>
    <submittedName>
        <fullName evidence="3">Response regulator</fullName>
    </submittedName>
</protein>
<organism evidence="3 4">
    <name type="scientific">Pontibacter cellulosilyticus</name>
    <dbReference type="NCBI Taxonomy" id="1720253"/>
    <lineage>
        <taxon>Bacteria</taxon>
        <taxon>Pseudomonadati</taxon>
        <taxon>Bacteroidota</taxon>
        <taxon>Cytophagia</taxon>
        <taxon>Cytophagales</taxon>
        <taxon>Hymenobacteraceae</taxon>
        <taxon>Pontibacter</taxon>
    </lineage>
</organism>
<proteinExistence type="predicted"/>
<evidence type="ECO:0000256" key="1">
    <source>
        <dbReference type="PROSITE-ProRule" id="PRU00169"/>
    </source>
</evidence>
<dbReference type="PROSITE" id="PS50110">
    <property type="entry name" value="RESPONSE_REGULATORY"/>
    <property type="match status" value="1"/>
</dbReference>
<reference evidence="3" key="1">
    <citation type="submission" date="2020-08" db="EMBL/GenBank/DDBJ databases">
        <title>Pontibacter sp. SD6 16S ribosomal RNA gene Genome sequencing and assembly.</title>
        <authorList>
            <person name="Kang M."/>
        </authorList>
    </citation>
    <scope>NUCLEOTIDE SEQUENCE</scope>
    <source>
        <strain evidence="3">SD6</strain>
    </source>
</reference>
<keyword evidence="1" id="KW-0597">Phosphoprotein</keyword>
<dbReference type="InterPro" id="IPR011006">
    <property type="entry name" value="CheY-like_superfamily"/>
</dbReference>
<accession>A0A923N4I8</accession>
<dbReference type="RefSeq" id="WP_187065994.1">
    <property type="nucleotide sequence ID" value="NZ_JACRVF010000001.1"/>
</dbReference>
<feature type="domain" description="Response regulatory" evidence="2">
    <location>
        <begin position="4"/>
        <end position="132"/>
    </location>
</feature>
<feature type="modified residue" description="4-aspartylphosphate" evidence="1">
    <location>
        <position position="63"/>
    </location>
</feature>
<keyword evidence="4" id="KW-1185">Reference proteome</keyword>
<dbReference type="AlphaFoldDB" id="A0A923N4I8"/>
<dbReference type="SMART" id="SM00448">
    <property type="entry name" value="REC"/>
    <property type="match status" value="1"/>
</dbReference>
<evidence type="ECO:0000259" key="2">
    <source>
        <dbReference type="PROSITE" id="PS50110"/>
    </source>
</evidence>
<dbReference type="GO" id="GO:0000160">
    <property type="term" value="P:phosphorelay signal transduction system"/>
    <property type="evidence" value="ECO:0007669"/>
    <property type="project" value="InterPro"/>
</dbReference>
<dbReference type="EMBL" id="JACRVF010000001">
    <property type="protein sequence ID" value="MBC5992029.1"/>
    <property type="molecule type" value="Genomic_DNA"/>
</dbReference>
<evidence type="ECO:0000313" key="4">
    <source>
        <dbReference type="Proteomes" id="UP000603640"/>
    </source>
</evidence>
<dbReference type="Pfam" id="PF00072">
    <property type="entry name" value="Response_reg"/>
    <property type="match status" value="1"/>
</dbReference>
<dbReference type="SUPFAM" id="SSF52172">
    <property type="entry name" value="CheY-like"/>
    <property type="match status" value="1"/>
</dbReference>
<dbReference type="Gene3D" id="3.40.50.2300">
    <property type="match status" value="1"/>
</dbReference>
<sequence length="132" mass="15019">MYNKVLIIDDDEISIFLTEAVLDVAQFAREYVGFACAKEALQELNFILGSGQFHKLPDVIFLDLNMPFLSGWDLLDSLKPFEEIIRNRCYIFILTSSVNEDEVEKAEDYGLVTGFIQKPLEEHAIAGIAKRN</sequence>
<dbReference type="Proteomes" id="UP000603640">
    <property type="component" value="Unassembled WGS sequence"/>
</dbReference>
<dbReference type="PANTHER" id="PTHR44520">
    <property type="entry name" value="RESPONSE REGULATOR RCP1-RELATED"/>
    <property type="match status" value="1"/>
</dbReference>
<evidence type="ECO:0000313" key="3">
    <source>
        <dbReference type="EMBL" id="MBC5992029.1"/>
    </source>
</evidence>
<comment type="caution">
    <text evidence="3">The sequence shown here is derived from an EMBL/GenBank/DDBJ whole genome shotgun (WGS) entry which is preliminary data.</text>
</comment>